<evidence type="ECO:0000313" key="1">
    <source>
        <dbReference type="EMBL" id="PNY16576.1"/>
    </source>
</evidence>
<reference evidence="1 2" key="2">
    <citation type="journal article" date="2017" name="Front. Plant Sci.">
        <title>Gene Classification and Mining of Molecular Markers Useful in Red Clover (Trifolium pratense) Breeding.</title>
        <authorList>
            <person name="Istvanek J."/>
            <person name="Dluhosova J."/>
            <person name="Dluhos P."/>
            <person name="Patkova L."/>
            <person name="Nedelnik J."/>
            <person name="Repkova J."/>
        </authorList>
    </citation>
    <scope>NUCLEOTIDE SEQUENCE [LARGE SCALE GENOMIC DNA]</scope>
    <source>
        <strain evidence="2">cv. Tatra</strain>
        <tissue evidence="1">Young leaves</tissue>
    </source>
</reference>
<gene>
    <name evidence="1" type="ORF">L195_g013300</name>
</gene>
<dbReference type="EMBL" id="ASHM01008641">
    <property type="protein sequence ID" value="PNY16576.1"/>
    <property type="molecule type" value="Genomic_DNA"/>
</dbReference>
<dbReference type="Proteomes" id="UP000236291">
    <property type="component" value="Unassembled WGS sequence"/>
</dbReference>
<accession>A0A2K3PMQ9</accession>
<protein>
    <submittedName>
        <fullName evidence="1">Uncharacterized protein</fullName>
    </submittedName>
</protein>
<reference evidence="1 2" key="1">
    <citation type="journal article" date="2014" name="Am. J. Bot.">
        <title>Genome assembly and annotation for red clover (Trifolium pratense; Fabaceae).</title>
        <authorList>
            <person name="Istvanek J."/>
            <person name="Jaros M."/>
            <person name="Krenek A."/>
            <person name="Repkova J."/>
        </authorList>
    </citation>
    <scope>NUCLEOTIDE SEQUENCE [LARGE SCALE GENOMIC DNA]</scope>
    <source>
        <strain evidence="2">cv. Tatra</strain>
        <tissue evidence="1">Young leaves</tissue>
    </source>
</reference>
<name>A0A2K3PMQ9_TRIPR</name>
<dbReference type="AlphaFoldDB" id="A0A2K3PMQ9"/>
<evidence type="ECO:0000313" key="2">
    <source>
        <dbReference type="Proteomes" id="UP000236291"/>
    </source>
</evidence>
<organism evidence="1 2">
    <name type="scientific">Trifolium pratense</name>
    <name type="common">Red clover</name>
    <dbReference type="NCBI Taxonomy" id="57577"/>
    <lineage>
        <taxon>Eukaryota</taxon>
        <taxon>Viridiplantae</taxon>
        <taxon>Streptophyta</taxon>
        <taxon>Embryophyta</taxon>
        <taxon>Tracheophyta</taxon>
        <taxon>Spermatophyta</taxon>
        <taxon>Magnoliopsida</taxon>
        <taxon>eudicotyledons</taxon>
        <taxon>Gunneridae</taxon>
        <taxon>Pentapetalae</taxon>
        <taxon>rosids</taxon>
        <taxon>fabids</taxon>
        <taxon>Fabales</taxon>
        <taxon>Fabaceae</taxon>
        <taxon>Papilionoideae</taxon>
        <taxon>50 kb inversion clade</taxon>
        <taxon>NPAAA clade</taxon>
        <taxon>Hologalegina</taxon>
        <taxon>IRL clade</taxon>
        <taxon>Trifolieae</taxon>
        <taxon>Trifolium</taxon>
    </lineage>
</organism>
<comment type="caution">
    <text evidence="1">The sequence shown here is derived from an EMBL/GenBank/DDBJ whole genome shotgun (WGS) entry which is preliminary data.</text>
</comment>
<proteinExistence type="predicted"/>
<sequence length="56" mass="6975">MVFCFGFSTERENDEVEEEGWKWMRMVRRMMKIGDGEEDIVGVVWWMMMMREEDWC</sequence>